<feature type="non-terminal residue" evidence="1">
    <location>
        <position position="1"/>
    </location>
</feature>
<keyword evidence="2" id="KW-1185">Reference proteome</keyword>
<sequence>DVIMYAKTTSLSIRFVVLDYAGLSTCPIDIRAFAKEIKAIQEIVVDRGHK</sequence>
<gene>
    <name evidence="1" type="ORF">DM01DRAFT_1267175</name>
</gene>
<dbReference type="AlphaFoldDB" id="A0A1X2GF36"/>
<feature type="non-terminal residue" evidence="1">
    <location>
        <position position="50"/>
    </location>
</feature>
<organism evidence="1 2">
    <name type="scientific">Hesseltinella vesiculosa</name>
    <dbReference type="NCBI Taxonomy" id="101127"/>
    <lineage>
        <taxon>Eukaryota</taxon>
        <taxon>Fungi</taxon>
        <taxon>Fungi incertae sedis</taxon>
        <taxon>Mucoromycota</taxon>
        <taxon>Mucoromycotina</taxon>
        <taxon>Mucoromycetes</taxon>
        <taxon>Mucorales</taxon>
        <taxon>Cunninghamellaceae</taxon>
        <taxon>Hesseltinella</taxon>
    </lineage>
</organism>
<evidence type="ECO:0000313" key="2">
    <source>
        <dbReference type="Proteomes" id="UP000242146"/>
    </source>
</evidence>
<dbReference type="Proteomes" id="UP000242146">
    <property type="component" value="Unassembled WGS sequence"/>
</dbReference>
<comment type="caution">
    <text evidence="1">The sequence shown here is derived from an EMBL/GenBank/DDBJ whole genome shotgun (WGS) entry which is preliminary data.</text>
</comment>
<reference evidence="1 2" key="1">
    <citation type="submission" date="2016-07" db="EMBL/GenBank/DDBJ databases">
        <title>Pervasive Adenine N6-methylation of Active Genes in Fungi.</title>
        <authorList>
            <consortium name="DOE Joint Genome Institute"/>
            <person name="Mondo S.J."/>
            <person name="Dannebaum R.O."/>
            <person name="Kuo R.C."/>
            <person name="Labutti K."/>
            <person name="Haridas S."/>
            <person name="Kuo A."/>
            <person name="Salamov A."/>
            <person name="Ahrendt S.R."/>
            <person name="Lipzen A."/>
            <person name="Sullivan W."/>
            <person name="Andreopoulos W.B."/>
            <person name="Clum A."/>
            <person name="Lindquist E."/>
            <person name="Daum C."/>
            <person name="Ramamoorthy G.K."/>
            <person name="Gryganskyi A."/>
            <person name="Culley D."/>
            <person name="Magnuson J.K."/>
            <person name="James T.Y."/>
            <person name="O'Malley M.A."/>
            <person name="Stajich J.E."/>
            <person name="Spatafora J.W."/>
            <person name="Visel A."/>
            <person name="Grigoriev I.V."/>
        </authorList>
    </citation>
    <scope>NUCLEOTIDE SEQUENCE [LARGE SCALE GENOMIC DNA]</scope>
    <source>
        <strain evidence="1 2">NRRL 3301</strain>
    </source>
</reference>
<dbReference type="EMBL" id="MCGT01000018">
    <property type="protein sequence ID" value="ORX52361.1"/>
    <property type="molecule type" value="Genomic_DNA"/>
</dbReference>
<accession>A0A1X2GF36</accession>
<name>A0A1X2GF36_9FUNG</name>
<protein>
    <submittedName>
        <fullName evidence="1">Uncharacterized protein</fullName>
    </submittedName>
</protein>
<dbReference type="OrthoDB" id="2306559at2759"/>
<proteinExistence type="predicted"/>
<evidence type="ECO:0000313" key="1">
    <source>
        <dbReference type="EMBL" id="ORX52361.1"/>
    </source>
</evidence>